<keyword evidence="3" id="KW-1185">Reference proteome</keyword>
<reference evidence="3" key="1">
    <citation type="journal article" date="2019" name="Int. J. Syst. Evol. Microbiol.">
        <title>The Global Catalogue of Microorganisms (GCM) 10K type strain sequencing project: providing services to taxonomists for standard genome sequencing and annotation.</title>
        <authorList>
            <consortium name="The Broad Institute Genomics Platform"/>
            <consortium name="The Broad Institute Genome Sequencing Center for Infectious Disease"/>
            <person name="Wu L."/>
            <person name="Ma J."/>
        </authorList>
    </citation>
    <scope>NUCLEOTIDE SEQUENCE [LARGE SCALE GENOMIC DNA]</scope>
    <source>
        <strain evidence="3">CGMCC 1.16275</strain>
    </source>
</reference>
<sequence>MTPASPLSDDQIERYARHIMLKEVGGRGQERLLASSVLVVGAGGLGSPLLLYLAAAGVGRIGVIDHDSVDLSNLQRQVIHDGASVGRPKVESAAARIAALNPDVRVEAHAERLTPANVLGLVSRYDVVADGSDNFATRFLLNDACFFAGRTLVSAAMLRFDAQLSVFKAHLGEPHPCYRCLFREPPPPGTIPSCSEGGVLGALPGMMGSMQAIEVLKELLGIGESLSGRLLLVAALETSFRTVRVRRDPGCPLCGGDPVYRDLSHHLPGALPPQGQPPHG</sequence>
<dbReference type="InterPro" id="IPR045886">
    <property type="entry name" value="ThiF/MoeB/HesA"/>
</dbReference>
<organism evidence="2 3">
    <name type="scientific">Rhodocista pekingensis</name>
    <dbReference type="NCBI Taxonomy" id="201185"/>
    <lineage>
        <taxon>Bacteria</taxon>
        <taxon>Pseudomonadati</taxon>
        <taxon>Pseudomonadota</taxon>
        <taxon>Alphaproteobacteria</taxon>
        <taxon>Rhodospirillales</taxon>
        <taxon>Azospirillaceae</taxon>
        <taxon>Rhodocista</taxon>
    </lineage>
</organism>
<dbReference type="Pfam" id="PF00899">
    <property type="entry name" value="ThiF"/>
    <property type="match status" value="1"/>
</dbReference>
<dbReference type="InterPro" id="IPR035985">
    <property type="entry name" value="Ubiquitin-activating_enz"/>
</dbReference>
<dbReference type="SUPFAM" id="SSF69572">
    <property type="entry name" value="Activating enzymes of the ubiquitin-like proteins"/>
    <property type="match status" value="1"/>
</dbReference>
<dbReference type="NCBIfam" id="NF004281">
    <property type="entry name" value="PRK05690.1"/>
    <property type="match status" value="1"/>
</dbReference>
<dbReference type="EMBL" id="JBHTCM010000005">
    <property type="protein sequence ID" value="MFC7332401.1"/>
    <property type="molecule type" value="Genomic_DNA"/>
</dbReference>
<dbReference type="PANTHER" id="PTHR10953">
    <property type="entry name" value="UBIQUITIN-ACTIVATING ENZYME E1"/>
    <property type="match status" value="1"/>
</dbReference>
<dbReference type="RefSeq" id="WP_377356784.1">
    <property type="nucleotide sequence ID" value="NZ_JBHTCM010000005.1"/>
</dbReference>
<proteinExistence type="predicted"/>
<accession>A0ABW2KQY2</accession>
<dbReference type="CDD" id="cd00757">
    <property type="entry name" value="ThiF_MoeB_HesA_family"/>
    <property type="match status" value="1"/>
</dbReference>
<evidence type="ECO:0000259" key="1">
    <source>
        <dbReference type="Pfam" id="PF00899"/>
    </source>
</evidence>
<name>A0ABW2KQY2_9PROT</name>
<dbReference type="PANTHER" id="PTHR10953:SF102">
    <property type="entry name" value="ADENYLYLTRANSFERASE AND SULFURTRANSFERASE MOCS3"/>
    <property type="match status" value="1"/>
</dbReference>
<feature type="domain" description="THIF-type NAD/FAD binding fold" evidence="1">
    <location>
        <begin position="15"/>
        <end position="252"/>
    </location>
</feature>
<dbReference type="InterPro" id="IPR000594">
    <property type="entry name" value="ThiF_NAD_FAD-bd"/>
</dbReference>
<evidence type="ECO:0000313" key="2">
    <source>
        <dbReference type="EMBL" id="MFC7332401.1"/>
    </source>
</evidence>
<dbReference type="Proteomes" id="UP001596456">
    <property type="component" value="Unassembled WGS sequence"/>
</dbReference>
<comment type="caution">
    <text evidence="2">The sequence shown here is derived from an EMBL/GenBank/DDBJ whole genome shotgun (WGS) entry which is preliminary data.</text>
</comment>
<protein>
    <submittedName>
        <fullName evidence="2">HesA/MoeB/ThiF family protein</fullName>
    </submittedName>
</protein>
<dbReference type="Gene3D" id="3.40.50.720">
    <property type="entry name" value="NAD(P)-binding Rossmann-like Domain"/>
    <property type="match status" value="1"/>
</dbReference>
<gene>
    <name evidence="2" type="ORF">ACFQPS_04445</name>
</gene>
<evidence type="ECO:0000313" key="3">
    <source>
        <dbReference type="Proteomes" id="UP001596456"/>
    </source>
</evidence>